<dbReference type="GO" id="GO:0006313">
    <property type="term" value="P:DNA transposition"/>
    <property type="evidence" value="ECO:0007669"/>
    <property type="project" value="InterPro"/>
</dbReference>
<proteinExistence type="predicted"/>
<dbReference type="Pfam" id="PF01609">
    <property type="entry name" value="DDE_Tnp_1"/>
    <property type="match status" value="1"/>
</dbReference>
<dbReference type="AlphaFoldDB" id="A0A554N833"/>
<dbReference type="InParanoid" id="A0A554N833"/>
<reference evidence="2 3" key="1">
    <citation type="submission" date="2018-06" db="EMBL/GenBank/DDBJ databases">
        <title>Natronomonas sp. F16-60 a new haloarchaeon isolated from a solar saltern of Isla Cristina, Huelva, Spain.</title>
        <authorList>
            <person name="Duran-Viseras A."/>
            <person name="Sanchez-Porro C."/>
            <person name="Ventosa A."/>
        </authorList>
    </citation>
    <scope>NUCLEOTIDE SEQUENCE [LARGE SCALE GENOMIC DNA]</scope>
    <source>
        <strain evidence="2 3">F16-60</strain>
    </source>
</reference>
<feature type="domain" description="Transposase IS4-like" evidence="1">
    <location>
        <begin position="107"/>
        <end position="266"/>
    </location>
</feature>
<dbReference type="RefSeq" id="WP_144262421.1">
    <property type="nucleotide sequence ID" value="NZ_QMDX01000007.1"/>
</dbReference>
<accession>A0A554N833</accession>
<evidence type="ECO:0000259" key="1">
    <source>
        <dbReference type="Pfam" id="PF01609"/>
    </source>
</evidence>
<evidence type="ECO:0000313" key="2">
    <source>
        <dbReference type="EMBL" id="TSD13553.1"/>
    </source>
</evidence>
<name>A0A554N833_9EURY</name>
<organism evidence="2 3">
    <name type="scientific">Haloglomus irregulare</name>
    <dbReference type="NCBI Taxonomy" id="2234134"/>
    <lineage>
        <taxon>Archaea</taxon>
        <taxon>Methanobacteriati</taxon>
        <taxon>Methanobacteriota</taxon>
        <taxon>Stenosarchaea group</taxon>
        <taxon>Halobacteria</taxon>
        <taxon>Halobacteriales</taxon>
        <taxon>Natronomonadaceae</taxon>
        <taxon>Haloglomus</taxon>
    </lineage>
</organism>
<dbReference type="GO" id="GO:0003677">
    <property type="term" value="F:DNA binding"/>
    <property type="evidence" value="ECO:0007669"/>
    <property type="project" value="InterPro"/>
</dbReference>
<dbReference type="Proteomes" id="UP000319894">
    <property type="component" value="Unassembled WGS sequence"/>
</dbReference>
<keyword evidence="3" id="KW-1185">Reference proteome</keyword>
<dbReference type="OrthoDB" id="110773at2157"/>
<dbReference type="GO" id="GO:0004803">
    <property type="term" value="F:transposase activity"/>
    <property type="evidence" value="ECO:0007669"/>
    <property type="project" value="InterPro"/>
</dbReference>
<gene>
    <name evidence="2" type="ORF">DP107_12090</name>
</gene>
<sequence length="274" mass="30963">MGVALLDLVETALPVAKQALGNRAGKPDSGGLAREAHIVAHCIRKEEGHSYAELVDRMSLMPAVCDRLGVHPDAPPDPTTFYHSFDRYAMYIWRALLHISAQQHPQSGHVALDSTFLERNQASQYYRQRRGQNVKTVKATTLTDTESLAVLDVHCCIEREHDTKAGPRVVRRNADDLRAVAADNGFQDWHTEYEIAALDVEYLVHYRGSTAKATANNALIRAKGYTQRWMSETSYSTVKRTQDSALHSRSWYRQFREIVLLFALNNLKKLTKTL</sequence>
<evidence type="ECO:0000313" key="3">
    <source>
        <dbReference type="Proteomes" id="UP000319894"/>
    </source>
</evidence>
<dbReference type="EMBL" id="QMDX01000007">
    <property type="protein sequence ID" value="TSD13553.1"/>
    <property type="molecule type" value="Genomic_DNA"/>
</dbReference>
<dbReference type="InterPro" id="IPR002559">
    <property type="entry name" value="Transposase_11"/>
</dbReference>
<protein>
    <submittedName>
        <fullName evidence="2">IS5/IS1182 family transposase</fullName>
    </submittedName>
</protein>
<comment type="caution">
    <text evidence="2">The sequence shown here is derived from an EMBL/GenBank/DDBJ whole genome shotgun (WGS) entry which is preliminary data.</text>
</comment>